<evidence type="ECO:0000313" key="2">
    <source>
        <dbReference type="EMBL" id="QJH95696.1"/>
    </source>
</evidence>
<dbReference type="EMBL" id="MT144169">
    <property type="protein sequence ID" value="QJA50026.1"/>
    <property type="molecule type" value="Genomic_DNA"/>
</dbReference>
<dbReference type="EMBL" id="MT144627">
    <property type="protein sequence ID" value="QJH95696.1"/>
    <property type="molecule type" value="Genomic_DNA"/>
</dbReference>
<organism evidence="1">
    <name type="scientific">viral metagenome</name>
    <dbReference type="NCBI Taxonomy" id="1070528"/>
    <lineage>
        <taxon>unclassified sequences</taxon>
        <taxon>metagenomes</taxon>
        <taxon>organismal metagenomes</taxon>
    </lineage>
</organism>
<evidence type="ECO:0000313" key="1">
    <source>
        <dbReference type="EMBL" id="QJA50026.1"/>
    </source>
</evidence>
<dbReference type="AlphaFoldDB" id="A0A6H1ZQ19"/>
<proteinExistence type="predicted"/>
<sequence>MKEHPIDRMRASEQSWLDGQQEFLNAALSVLEGLRALIPNTEEVVIRLARQRIYMTVPWDLFNDPDFLLALNSVADTENAPDLNSGGNLERVFYLPDYWTIRVTLVDTRAHCNILERERVETEVRRHVEYEMESLCPGLRGIT</sequence>
<protein>
    <submittedName>
        <fullName evidence="1">Uncharacterized protein</fullName>
    </submittedName>
</protein>
<gene>
    <name evidence="1" type="ORF">TM448A01565_0017</name>
    <name evidence="2" type="ORF">TM448B00508_0010</name>
</gene>
<accession>A0A6H1ZQ19</accession>
<reference evidence="1" key="1">
    <citation type="submission" date="2020-03" db="EMBL/GenBank/DDBJ databases">
        <title>The deep terrestrial virosphere.</title>
        <authorList>
            <person name="Holmfeldt K."/>
            <person name="Nilsson E."/>
            <person name="Simone D."/>
            <person name="Lopez-Fernandez M."/>
            <person name="Wu X."/>
            <person name="de Brujin I."/>
            <person name="Lundin D."/>
            <person name="Andersson A."/>
            <person name="Bertilsson S."/>
            <person name="Dopson M."/>
        </authorList>
    </citation>
    <scope>NUCLEOTIDE SEQUENCE</scope>
    <source>
        <strain evidence="1">TM448A01565</strain>
        <strain evidence="2">TM448B00508</strain>
    </source>
</reference>
<name>A0A6H1ZQ19_9ZZZZ</name>